<proteinExistence type="predicted"/>
<dbReference type="AlphaFoldDB" id="A0A6M3XKA9"/>
<dbReference type="EMBL" id="MT144723">
    <property type="protein sequence ID" value="QJH98251.1"/>
    <property type="molecule type" value="Genomic_DNA"/>
</dbReference>
<gene>
    <name evidence="1" type="ORF">TM448B01252_0013</name>
</gene>
<sequence length="306" mass="33556">MAIGTTTTTAAALKNYWHDFFLENLYADLAMKGLTKTTKVSKNQGKVCWWVGVSKINPIGAALSEGQDPTARSSAASRISGTLAEYGNLIKNSRLFMDVSIDGTKEQIMKDLAKDAAKTLDDTVLAKAIAGSNVIYSAGKLHRSDMVKAATATIKDIRKAVRLLQLSSVPRFPDGYYVGLAHPDIAYDLQSDSAWQDIVKYRDSVKYDIPNELGRIWGVRFALAPTIPILTNSGSANADLYRTMVFGPDYMGQSELGELEVVMNEPGRGTELKQYNTYGYRFVLSTERLDESRAVRIESTASLGTN</sequence>
<evidence type="ECO:0000313" key="1">
    <source>
        <dbReference type="EMBL" id="QJH98251.1"/>
    </source>
</evidence>
<accession>A0A6M3XKA9</accession>
<dbReference type="NCBIfam" id="TIGR04387">
    <property type="entry name" value="capsid_maj_N4"/>
    <property type="match status" value="1"/>
</dbReference>
<protein>
    <submittedName>
        <fullName evidence="1">Putative capsid protein</fullName>
    </submittedName>
</protein>
<reference evidence="1" key="1">
    <citation type="submission" date="2020-03" db="EMBL/GenBank/DDBJ databases">
        <title>The deep terrestrial virosphere.</title>
        <authorList>
            <person name="Holmfeldt K."/>
            <person name="Nilsson E."/>
            <person name="Simone D."/>
            <person name="Lopez-Fernandez M."/>
            <person name="Wu X."/>
            <person name="de Brujin I."/>
            <person name="Lundin D."/>
            <person name="Andersson A."/>
            <person name="Bertilsson S."/>
            <person name="Dopson M."/>
        </authorList>
    </citation>
    <scope>NUCLEOTIDE SEQUENCE</scope>
    <source>
        <strain evidence="1">TM448B01252</strain>
    </source>
</reference>
<organism evidence="1">
    <name type="scientific">viral metagenome</name>
    <dbReference type="NCBI Taxonomy" id="1070528"/>
    <lineage>
        <taxon>unclassified sequences</taxon>
        <taxon>metagenomes</taxon>
        <taxon>organismal metagenomes</taxon>
    </lineage>
</organism>
<name>A0A6M3XKA9_9ZZZZ</name>